<organism evidence="2 3">
    <name type="scientific">Crucibulum laeve</name>
    <dbReference type="NCBI Taxonomy" id="68775"/>
    <lineage>
        <taxon>Eukaryota</taxon>
        <taxon>Fungi</taxon>
        <taxon>Dikarya</taxon>
        <taxon>Basidiomycota</taxon>
        <taxon>Agaricomycotina</taxon>
        <taxon>Agaricomycetes</taxon>
        <taxon>Agaricomycetidae</taxon>
        <taxon>Agaricales</taxon>
        <taxon>Agaricineae</taxon>
        <taxon>Nidulariaceae</taxon>
        <taxon>Crucibulum</taxon>
    </lineage>
</organism>
<name>A0A5C3LX54_9AGAR</name>
<evidence type="ECO:0000313" key="2">
    <source>
        <dbReference type="EMBL" id="TFK36973.1"/>
    </source>
</evidence>
<proteinExistence type="predicted"/>
<sequence length="128" mass="14171">MWAHLSRVLDLQSQIARMHVDMEGIGLGKPGDTKGKGKGKNGIGMGKPPGREGPKMRPRQASTLSQFEADGEHEGDEEGVGMADEEAEKNKAREDEFAKLADQFEGRKESIADIMNRVRRVNALIFMY</sequence>
<gene>
    <name evidence="2" type="ORF">BDQ12DRAFT_686176</name>
</gene>
<feature type="region of interest" description="Disordered" evidence="1">
    <location>
        <begin position="24"/>
        <end position="93"/>
    </location>
</feature>
<reference evidence="2 3" key="1">
    <citation type="journal article" date="2019" name="Nat. Ecol. Evol.">
        <title>Megaphylogeny resolves global patterns of mushroom evolution.</title>
        <authorList>
            <person name="Varga T."/>
            <person name="Krizsan K."/>
            <person name="Foldi C."/>
            <person name="Dima B."/>
            <person name="Sanchez-Garcia M."/>
            <person name="Sanchez-Ramirez S."/>
            <person name="Szollosi G.J."/>
            <person name="Szarkandi J.G."/>
            <person name="Papp V."/>
            <person name="Albert L."/>
            <person name="Andreopoulos W."/>
            <person name="Angelini C."/>
            <person name="Antonin V."/>
            <person name="Barry K.W."/>
            <person name="Bougher N.L."/>
            <person name="Buchanan P."/>
            <person name="Buyck B."/>
            <person name="Bense V."/>
            <person name="Catcheside P."/>
            <person name="Chovatia M."/>
            <person name="Cooper J."/>
            <person name="Damon W."/>
            <person name="Desjardin D."/>
            <person name="Finy P."/>
            <person name="Geml J."/>
            <person name="Haridas S."/>
            <person name="Hughes K."/>
            <person name="Justo A."/>
            <person name="Karasinski D."/>
            <person name="Kautmanova I."/>
            <person name="Kiss B."/>
            <person name="Kocsube S."/>
            <person name="Kotiranta H."/>
            <person name="LaButti K.M."/>
            <person name="Lechner B.E."/>
            <person name="Liimatainen K."/>
            <person name="Lipzen A."/>
            <person name="Lukacs Z."/>
            <person name="Mihaltcheva S."/>
            <person name="Morgado L.N."/>
            <person name="Niskanen T."/>
            <person name="Noordeloos M.E."/>
            <person name="Ohm R.A."/>
            <person name="Ortiz-Santana B."/>
            <person name="Ovrebo C."/>
            <person name="Racz N."/>
            <person name="Riley R."/>
            <person name="Savchenko A."/>
            <person name="Shiryaev A."/>
            <person name="Soop K."/>
            <person name="Spirin V."/>
            <person name="Szebenyi C."/>
            <person name="Tomsovsky M."/>
            <person name="Tulloss R.E."/>
            <person name="Uehling J."/>
            <person name="Grigoriev I.V."/>
            <person name="Vagvolgyi C."/>
            <person name="Papp T."/>
            <person name="Martin F.M."/>
            <person name="Miettinen O."/>
            <person name="Hibbett D.S."/>
            <person name="Nagy L.G."/>
        </authorList>
    </citation>
    <scope>NUCLEOTIDE SEQUENCE [LARGE SCALE GENOMIC DNA]</scope>
    <source>
        <strain evidence="2 3">CBS 166.37</strain>
    </source>
</reference>
<evidence type="ECO:0000256" key="1">
    <source>
        <dbReference type="SAM" id="MobiDB-lite"/>
    </source>
</evidence>
<keyword evidence="3" id="KW-1185">Reference proteome</keyword>
<accession>A0A5C3LX54</accession>
<dbReference type="OrthoDB" id="2537650at2759"/>
<dbReference type="Proteomes" id="UP000308652">
    <property type="component" value="Unassembled WGS sequence"/>
</dbReference>
<dbReference type="EMBL" id="ML213611">
    <property type="protein sequence ID" value="TFK36973.1"/>
    <property type="molecule type" value="Genomic_DNA"/>
</dbReference>
<protein>
    <submittedName>
        <fullName evidence="2">Uncharacterized protein</fullName>
    </submittedName>
</protein>
<feature type="compositionally biased region" description="Acidic residues" evidence="1">
    <location>
        <begin position="69"/>
        <end position="87"/>
    </location>
</feature>
<evidence type="ECO:0000313" key="3">
    <source>
        <dbReference type="Proteomes" id="UP000308652"/>
    </source>
</evidence>
<dbReference type="AlphaFoldDB" id="A0A5C3LX54"/>